<feature type="compositionally biased region" description="Low complexity" evidence="1">
    <location>
        <begin position="1"/>
        <end position="19"/>
    </location>
</feature>
<reference evidence="2" key="1">
    <citation type="journal article" date="2020" name="Stud. Mycol.">
        <title>101 Dothideomycetes genomes: a test case for predicting lifestyles and emergence of pathogens.</title>
        <authorList>
            <person name="Haridas S."/>
            <person name="Albert R."/>
            <person name="Binder M."/>
            <person name="Bloem J."/>
            <person name="Labutti K."/>
            <person name="Salamov A."/>
            <person name="Andreopoulos B."/>
            <person name="Baker S."/>
            <person name="Barry K."/>
            <person name="Bills G."/>
            <person name="Bluhm B."/>
            <person name="Cannon C."/>
            <person name="Castanera R."/>
            <person name="Culley D."/>
            <person name="Daum C."/>
            <person name="Ezra D."/>
            <person name="Gonzalez J."/>
            <person name="Henrissat B."/>
            <person name="Kuo A."/>
            <person name="Liang C."/>
            <person name="Lipzen A."/>
            <person name="Lutzoni F."/>
            <person name="Magnuson J."/>
            <person name="Mondo S."/>
            <person name="Nolan M."/>
            <person name="Ohm R."/>
            <person name="Pangilinan J."/>
            <person name="Park H.-J."/>
            <person name="Ramirez L."/>
            <person name="Alfaro M."/>
            <person name="Sun H."/>
            <person name="Tritt A."/>
            <person name="Yoshinaga Y."/>
            <person name="Zwiers L.-H."/>
            <person name="Turgeon B."/>
            <person name="Goodwin S."/>
            <person name="Spatafora J."/>
            <person name="Crous P."/>
            <person name="Grigoriev I."/>
        </authorList>
    </citation>
    <scope>NUCLEOTIDE SEQUENCE</scope>
    <source>
        <strain evidence="2">ATCC 36951</strain>
    </source>
</reference>
<gene>
    <name evidence="2" type="ORF">M409DRAFT_16934</name>
</gene>
<proteinExistence type="predicted"/>
<feature type="region of interest" description="Disordered" evidence="1">
    <location>
        <begin position="1"/>
        <end position="113"/>
    </location>
</feature>
<feature type="compositionally biased region" description="Basic and acidic residues" evidence="1">
    <location>
        <begin position="84"/>
        <end position="112"/>
    </location>
</feature>
<protein>
    <recommendedName>
        <fullName evidence="4">CUE domain-containing protein</fullName>
    </recommendedName>
</protein>
<dbReference type="RefSeq" id="XP_033673872.1">
    <property type="nucleotide sequence ID" value="XM_033803828.1"/>
</dbReference>
<evidence type="ECO:0000313" key="2">
    <source>
        <dbReference type="EMBL" id="KAF2172983.1"/>
    </source>
</evidence>
<dbReference type="SUPFAM" id="SSF81995">
    <property type="entry name" value="beta-sandwich domain of Sec23/24"/>
    <property type="match status" value="1"/>
</dbReference>
<organism evidence="2 3">
    <name type="scientific">Zasmidium cellare ATCC 36951</name>
    <dbReference type="NCBI Taxonomy" id="1080233"/>
    <lineage>
        <taxon>Eukaryota</taxon>
        <taxon>Fungi</taxon>
        <taxon>Dikarya</taxon>
        <taxon>Ascomycota</taxon>
        <taxon>Pezizomycotina</taxon>
        <taxon>Dothideomycetes</taxon>
        <taxon>Dothideomycetidae</taxon>
        <taxon>Mycosphaerellales</taxon>
        <taxon>Mycosphaerellaceae</taxon>
        <taxon>Zasmidium</taxon>
    </lineage>
</organism>
<dbReference type="EMBL" id="ML993580">
    <property type="protein sequence ID" value="KAF2172983.1"/>
    <property type="molecule type" value="Genomic_DNA"/>
</dbReference>
<accession>A0A6A6D1Q1</accession>
<evidence type="ECO:0008006" key="4">
    <source>
        <dbReference type="Google" id="ProtNLM"/>
    </source>
</evidence>
<dbReference type="GeneID" id="54557100"/>
<feature type="compositionally biased region" description="Low complexity" evidence="1">
    <location>
        <begin position="32"/>
        <end position="62"/>
    </location>
</feature>
<dbReference type="Proteomes" id="UP000799537">
    <property type="component" value="Unassembled WGS sequence"/>
</dbReference>
<evidence type="ECO:0000313" key="3">
    <source>
        <dbReference type="Proteomes" id="UP000799537"/>
    </source>
</evidence>
<name>A0A6A6D1Q1_ZASCE</name>
<feature type="compositionally biased region" description="Polar residues" evidence="1">
    <location>
        <begin position="20"/>
        <end position="31"/>
    </location>
</feature>
<evidence type="ECO:0000256" key="1">
    <source>
        <dbReference type="SAM" id="MobiDB-lite"/>
    </source>
</evidence>
<dbReference type="AlphaFoldDB" id="A0A6A6D1Q1"/>
<dbReference type="OrthoDB" id="20105at2759"/>
<keyword evidence="3" id="KW-1185">Reference proteome</keyword>
<sequence>MSNSGYYQQQGSQEHQNQGVPNSNPWADQVSQPGQHQQHQQYQQQPPQQQQQQQQYGAPQGYSAPPGVPPRRTGTFEETQFVPDAERGEQREMMEQFEMSRNKPESQTDRDVATLQEEFPTLDGSLIAALYGDSQSLGGTREMLQELASSQGQR</sequence>